<protein>
    <recommendedName>
        <fullName evidence="6">Carboxylic ester hydrolase</fullName>
        <ecNumber evidence="6">3.1.1.-</ecNumber>
    </recommendedName>
</protein>
<dbReference type="Gene3D" id="3.40.50.1820">
    <property type="entry name" value="alpha/beta hydrolase"/>
    <property type="match status" value="1"/>
</dbReference>
<keyword evidence="4" id="KW-1015">Disulfide bond</keyword>
<dbReference type="InterPro" id="IPR019819">
    <property type="entry name" value="Carboxylesterase_B_CS"/>
</dbReference>
<reference evidence="8" key="1">
    <citation type="submission" date="2018-03" db="EMBL/GenBank/DDBJ databases">
        <authorList>
            <person name="Sheng S."/>
        </authorList>
    </citation>
    <scope>NUCLEOTIDE SEQUENCE</scope>
</reference>
<dbReference type="SUPFAM" id="SSF53474">
    <property type="entry name" value="alpha/beta-Hydrolases"/>
    <property type="match status" value="1"/>
</dbReference>
<feature type="chain" id="PRO_5034143113" description="Carboxylic ester hydrolase" evidence="6">
    <location>
        <begin position="21"/>
        <end position="554"/>
    </location>
</feature>
<evidence type="ECO:0000256" key="2">
    <source>
        <dbReference type="ARBA" id="ARBA00022487"/>
    </source>
</evidence>
<sequence>MTMWFVKLFLFCVVLESAVGEEEARLEIAQGVLKGIKTTTAYHGMTMYSFKGIPYAAPNVGPNKFRAPLPAEGWSGERDATKHGETCIYFCMIRQGLFGNEDCLFLNVYTPGLDNERRPVMVFLHPGGFNAGSGDDDLHGGDFLVERDVVVVTINYRVGAVGNLNTLDANAPGNAGMKDQVMALKWVQENIMKFGGCKKKVTLFGHSSGAASVQYHLISPMSQGLFRSAIMQSGSAATGWALSYTPREDAMLLGEKVGIQASSTAELVERLAQIPTEDLVVATAELSKSVNFLNGEMTLFKPSVEADFGQEIFLPADPWELIKSGPIADVPIMAGVTADDSGLFTGMVIPMSSQFADHFELFIPPDLNMTNAEHIKMVADMLKDFYYQGKPVDTDATEELTKLLTDIIAVYPVVATNKIYNSRISSPVYEYVFTFQAPLGFMKTLFKLEGPMVVHGDELPYLFYSKFYNNKPAPGSAEEQMTNEMLEMWTNFAKEGNPSATMDVAKVKWEPMGDDDNYLEIGKELTMKKSMFKERVDLWSGIYKMVLGDYAKLF</sequence>
<dbReference type="InterPro" id="IPR002018">
    <property type="entry name" value="CarbesteraseB"/>
</dbReference>
<evidence type="ECO:0000256" key="5">
    <source>
        <dbReference type="ARBA" id="ARBA00023180"/>
    </source>
</evidence>
<comment type="similarity">
    <text evidence="1 6">Belongs to the type-B carboxylesterase/lipase family.</text>
</comment>
<keyword evidence="5" id="KW-0325">Glycoprotein</keyword>
<keyword evidence="2" id="KW-0719">Serine esterase</keyword>
<dbReference type="InterPro" id="IPR050309">
    <property type="entry name" value="Type-B_Carboxylest/Lipase"/>
</dbReference>
<evidence type="ECO:0000256" key="3">
    <source>
        <dbReference type="ARBA" id="ARBA00022801"/>
    </source>
</evidence>
<accession>A0A4D6J7I2</accession>
<dbReference type="PROSITE" id="PS00122">
    <property type="entry name" value="CARBOXYLESTERASE_B_1"/>
    <property type="match status" value="1"/>
</dbReference>
<dbReference type="EMBL" id="MH085016">
    <property type="protein sequence ID" value="QCC89016.1"/>
    <property type="molecule type" value="mRNA"/>
</dbReference>
<feature type="domain" description="Carboxylesterase type B" evidence="7">
    <location>
        <begin position="24"/>
        <end position="539"/>
    </location>
</feature>
<proteinExistence type="evidence at transcript level"/>
<dbReference type="AlphaFoldDB" id="A0A4D6J7I2"/>
<keyword evidence="3 6" id="KW-0378">Hydrolase</keyword>
<feature type="signal peptide" evidence="6">
    <location>
        <begin position="1"/>
        <end position="20"/>
    </location>
</feature>
<dbReference type="PANTHER" id="PTHR11559">
    <property type="entry name" value="CARBOXYLESTERASE"/>
    <property type="match status" value="1"/>
</dbReference>
<dbReference type="InterPro" id="IPR019826">
    <property type="entry name" value="Carboxylesterase_B_AS"/>
</dbReference>
<evidence type="ECO:0000256" key="1">
    <source>
        <dbReference type="ARBA" id="ARBA00005964"/>
    </source>
</evidence>
<dbReference type="Pfam" id="PF00135">
    <property type="entry name" value="COesterase"/>
    <property type="match status" value="1"/>
</dbReference>
<dbReference type="PROSITE" id="PS00941">
    <property type="entry name" value="CARBOXYLESTERASE_B_2"/>
    <property type="match status" value="1"/>
</dbReference>
<dbReference type="InterPro" id="IPR029058">
    <property type="entry name" value="AB_hydrolase_fold"/>
</dbReference>
<dbReference type="EMBL" id="MH085028">
    <property type="protein sequence ID" value="QCC89028.1"/>
    <property type="molecule type" value="mRNA"/>
</dbReference>
<organism evidence="8">
    <name type="scientific">Meteorus pulchricornis</name>
    <dbReference type="NCBI Taxonomy" id="51522"/>
    <lineage>
        <taxon>Eukaryota</taxon>
        <taxon>Metazoa</taxon>
        <taxon>Ecdysozoa</taxon>
        <taxon>Arthropoda</taxon>
        <taxon>Hexapoda</taxon>
        <taxon>Insecta</taxon>
        <taxon>Pterygota</taxon>
        <taxon>Neoptera</taxon>
        <taxon>Endopterygota</taxon>
        <taxon>Hymenoptera</taxon>
        <taxon>Apocrita</taxon>
        <taxon>Ichneumonoidea</taxon>
        <taxon>Braconidae</taxon>
        <taxon>Meteorinae</taxon>
        <taxon>Meteorus</taxon>
    </lineage>
</organism>
<evidence type="ECO:0000256" key="6">
    <source>
        <dbReference type="RuleBase" id="RU361235"/>
    </source>
</evidence>
<dbReference type="GO" id="GO:0052689">
    <property type="term" value="F:carboxylic ester hydrolase activity"/>
    <property type="evidence" value="ECO:0007669"/>
    <property type="project" value="UniProtKB-KW"/>
</dbReference>
<evidence type="ECO:0000256" key="4">
    <source>
        <dbReference type="ARBA" id="ARBA00023157"/>
    </source>
</evidence>
<evidence type="ECO:0000259" key="7">
    <source>
        <dbReference type="Pfam" id="PF00135"/>
    </source>
</evidence>
<name>A0A4D6J7I2_9HYME</name>
<evidence type="ECO:0000313" key="8">
    <source>
        <dbReference type="EMBL" id="QCC89028.1"/>
    </source>
</evidence>
<dbReference type="EC" id="3.1.1.-" evidence="6"/>
<keyword evidence="6" id="KW-0732">Signal</keyword>